<dbReference type="InterPro" id="IPR039967">
    <property type="entry name" value="MJ1020-like"/>
</dbReference>
<dbReference type="PANTHER" id="PTHR40517">
    <property type="entry name" value="METAL-DEPENDENT PHOSPHOHYDROLASE, HD SUPERFAMILY-RELATED"/>
    <property type="match status" value="1"/>
</dbReference>
<keyword evidence="2" id="KW-0378">Hydrolase</keyword>
<dbReference type="InterPro" id="IPR003607">
    <property type="entry name" value="HD/PDEase_dom"/>
</dbReference>
<dbReference type="AlphaFoldDB" id="A0A806KBV6"/>
<dbReference type="Gene3D" id="1.10.3210.10">
    <property type="entry name" value="Hypothetical protein af1432"/>
    <property type="match status" value="1"/>
</dbReference>
<dbReference type="GO" id="GO:0016787">
    <property type="term" value="F:hydrolase activity"/>
    <property type="evidence" value="ECO:0007669"/>
    <property type="project" value="UniProtKB-KW"/>
</dbReference>
<feature type="domain" description="HD/PDEase" evidence="1">
    <location>
        <begin position="56"/>
        <end position="194"/>
    </location>
</feature>
<protein>
    <submittedName>
        <fullName evidence="2">Metal dependent phosphohydrolase</fullName>
    </submittedName>
</protein>
<sequence length="272" mass="30384">MKSSRELSVDHELIEKVENFNLSGIALKGLKWLLGNEEIQAAQEYANTVSIVRLGYNDHGPVHMRKVALNAIIMFDLIRKAGIKTTLENDLCGDFEDSLLAVITAAMLHDIGMGLGRQEHEIHSTTLALPFIDKLLNEVYKEDDYRKKAMIRAITLEGIRGHMGTFYVSSLEAGFIQVADGLDMTKGRARIPVSLIHNPRSGNIHQYSANSIEEVRISAGTEKPIRVDVNMSSEVGLFQVEEVLMNKVAGSSAKELIQLHAWVLNETERRYL</sequence>
<dbReference type="EMBL" id="JQ844181">
    <property type="protein sequence ID" value="AGS52066.1"/>
    <property type="molecule type" value="Genomic_DNA"/>
</dbReference>
<evidence type="ECO:0000313" key="2">
    <source>
        <dbReference type="EMBL" id="AGS52066.1"/>
    </source>
</evidence>
<dbReference type="SUPFAM" id="SSF109604">
    <property type="entry name" value="HD-domain/PDEase-like"/>
    <property type="match status" value="1"/>
</dbReference>
<organism evidence="2">
    <name type="scientific">uncultured bacterium contig00024</name>
    <dbReference type="NCBI Taxonomy" id="1181513"/>
    <lineage>
        <taxon>Bacteria</taxon>
        <taxon>environmental samples</taxon>
    </lineage>
</organism>
<reference evidence="2" key="1">
    <citation type="submission" date="2012-03" db="EMBL/GenBank/DDBJ databases">
        <title>Functional metagenomics reveals considerable lignocellulase gene clusters in the gut microbiome of a wood-feeding higher termite.</title>
        <authorList>
            <person name="Liu N."/>
        </authorList>
    </citation>
    <scope>NUCLEOTIDE SEQUENCE</scope>
</reference>
<name>A0A806KBV6_9BACT</name>
<dbReference type="InterPro" id="IPR006674">
    <property type="entry name" value="HD_domain"/>
</dbReference>
<evidence type="ECO:0000259" key="1">
    <source>
        <dbReference type="SMART" id="SM00471"/>
    </source>
</evidence>
<dbReference type="SMART" id="SM00471">
    <property type="entry name" value="HDc"/>
    <property type="match status" value="1"/>
</dbReference>
<accession>A0A806KBV6</accession>
<dbReference type="PANTHER" id="PTHR40517:SF1">
    <property type="entry name" value="METAL-DEPENDENT PHOSPHOHYDROLASE, HD SUPERFAMILY-RELATED"/>
    <property type="match status" value="1"/>
</dbReference>
<dbReference type="Pfam" id="PF01966">
    <property type="entry name" value="HD"/>
    <property type="match status" value="1"/>
</dbReference>
<proteinExistence type="predicted"/>